<comment type="caution">
    <text evidence="1">The sequence shown here is derived from an EMBL/GenBank/DDBJ whole genome shotgun (WGS) entry which is preliminary data.</text>
</comment>
<name>A0ABX3KUP2_SALCS</name>
<evidence type="ECO:0008006" key="3">
    <source>
        <dbReference type="Google" id="ProtNLM"/>
    </source>
</evidence>
<dbReference type="RefSeq" id="WP_236719485.1">
    <property type="nucleotide sequence ID" value="NZ_MUFR01000001.1"/>
</dbReference>
<protein>
    <recommendedName>
        <fullName evidence="3">Prepilin peptidase</fullName>
    </recommendedName>
</protein>
<evidence type="ECO:0000313" key="2">
    <source>
        <dbReference type="Proteomes" id="UP000189431"/>
    </source>
</evidence>
<sequence length="184" mass="20982">MKAQIDAMSQHLEQLANQAAEVDRRRGEARAPLFATTLFHCKGKLLTPCVNEAQGLLAVMQRDHQQGVLTDARATHICDTLLSQITALQRELATQPLRKQEQAKRGPRRQAIGELYQDLAKHQDWERRLADKLRDANASVEMASTPAVRQQYQKQVLALEQRLARCTKARERIETTISYREKKS</sequence>
<gene>
    <name evidence="1" type="ORF">BZJ21_00460</name>
</gene>
<dbReference type="InterPro" id="IPR010890">
    <property type="entry name" value="PriC"/>
</dbReference>
<proteinExistence type="predicted"/>
<evidence type="ECO:0000313" key="1">
    <source>
        <dbReference type="EMBL" id="OOF35475.1"/>
    </source>
</evidence>
<dbReference type="EMBL" id="MUFR01000001">
    <property type="protein sequence ID" value="OOF35475.1"/>
    <property type="molecule type" value="Genomic_DNA"/>
</dbReference>
<dbReference type="Gene3D" id="1.20.1270.340">
    <property type="match status" value="1"/>
</dbReference>
<organism evidence="1 2">
    <name type="scientific">Salinivibrio costicola subsp. alcaliphilus</name>
    <dbReference type="NCBI Taxonomy" id="272773"/>
    <lineage>
        <taxon>Bacteria</taxon>
        <taxon>Pseudomonadati</taxon>
        <taxon>Pseudomonadota</taxon>
        <taxon>Gammaproteobacteria</taxon>
        <taxon>Vibrionales</taxon>
        <taxon>Vibrionaceae</taxon>
        <taxon>Salinivibrio</taxon>
    </lineage>
</organism>
<dbReference type="Pfam" id="PF07445">
    <property type="entry name" value="PriC"/>
    <property type="match status" value="1"/>
</dbReference>
<reference evidence="2" key="1">
    <citation type="submission" date="2017-01" db="EMBL/GenBank/DDBJ databases">
        <title>Draft genome of the species Salinivibrio costicola subsp. alcaliphilus.</title>
        <authorList>
            <person name="Lopez-Hermoso C."/>
            <person name="De La Haba R."/>
            <person name="Sanchez-Porro C."/>
            <person name="Ventosa A."/>
        </authorList>
    </citation>
    <scope>NUCLEOTIDE SEQUENCE [LARGE SCALE GENOMIC DNA]</scope>
    <source>
        <strain evidence="2">CBH448</strain>
    </source>
</reference>
<keyword evidence="2" id="KW-1185">Reference proteome</keyword>
<dbReference type="InterPro" id="IPR038338">
    <property type="entry name" value="PriC_sf"/>
</dbReference>
<dbReference type="Proteomes" id="UP000189431">
    <property type="component" value="Unassembled WGS sequence"/>
</dbReference>
<accession>A0ABX3KUP2</accession>